<dbReference type="InterPro" id="IPR023753">
    <property type="entry name" value="FAD/NAD-binding_dom"/>
</dbReference>
<protein>
    <submittedName>
        <fullName evidence="3">NADPH-dependent glutamate synthase</fullName>
        <ecNumber evidence="3">1.4.1.13</ecNumber>
    </submittedName>
</protein>
<organism evidence="3 4">
    <name type="scientific">Candidatus Korobacter versatilis</name>
    <dbReference type="NCBI Taxonomy" id="658062"/>
    <lineage>
        <taxon>Bacteria</taxon>
        <taxon>Pseudomonadati</taxon>
        <taxon>Acidobacteriota</taxon>
        <taxon>Terriglobia</taxon>
        <taxon>Terriglobales</taxon>
        <taxon>Candidatus Korobacteraceae</taxon>
        <taxon>Candidatus Korobacter</taxon>
    </lineage>
</organism>
<evidence type="ECO:0000313" key="4">
    <source>
        <dbReference type="Proteomes" id="UP000779809"/>
    </source>
</evidence>
<dbReference type="PANTHER" id="PTHR42783:SF3">
    <property type="entry name" value="GLUTAMATE SYNTHASE [NADPH] SMALL CHAIN-RELATED"/>
    <property type="match status" value="1"/>
</dbReference>
<dbReference type="Gene3D" id="1.10.1060.10">
    <property type="entry name" value="Alpha-helical ferredoxin"/>
    <property type="match status" value="1"/>
</dbReference>
<feature type="domain" description="FAD/NAD(P)-binding" evidence="1">
    <location>
        <begin position="156"/>
        <end position="464"/>
    </location>
</feature>
<dbReference type="Gene3D" id="3.50.50.60">
    <property type="entry name" value="FAD/NAD(P)-binding domain"/>
    <property type="match status" value="2"/>
</dbReference>
<comment type="caution">
    <text evidence="3">The sequence shown here is derived from an EMBL/GenBank/DDBJ whole genome shotgun (WGS) entry which is preliminary data.</text>
</comment>
<dbReference type="SUPFAM" id="SSF51971">
    <property type="entry name" value="Nucleotide-binding domain"/>
    <property type="match status" value="1"/>
</dbReference>
<gene>
    <name evidence="3" type="primary">gltA</name>
    <name evidence="3" type="ORF">HYX28_07795</name>
</gene>
<dbReference type="Pfam" id="PF14691">
    <property type="entry name" value="Fer4_20"/>
    <property type="match status" value="1"/>
</dbReference>
<name>A0A932A8K9_9BACT</name>
<sequence>MNKPVNPNNPLTLKERMQLDRQPMPECPAAERAHSFTEVNQGYDPQLANCEAMRCLSCAKPTCVVGCPVGVKVKDFIDLILAGDYLGAAAKIREDNVLPAITGRVCPQEDQCEGGCVVGRKKESIGIGNLERFVADYEQRTGAVGLPERAPRTGKRVAIIGSGPAGLSCAGDLVQRGHEVRVFEALHELGGVLAYGIPEFRLPRAVLHQELRNLEAMGVEFETNVVVGRTVTIDDLLGNEGYHAIFVATGAGLPQFMKIPGEDLNGVYSANEFLTRVNLMRAYRHPDYDQPVYDCRDQEVAVVGGGNTALDAARTALRMGARTVNLIYRRSAAEMPARKEEVRHAVDEGIHIMHLTNPVAYLGDERVRSVRAVKMALGEPDESGRRRPMPVEGSEFEVPASIVIVAVGTTANPLVQATTPGLATTKRNYIVADPKTLRTSREGVFAGGDIVTGGATVILAMGAGRKAAQSVHEWLTTGVWQMDPPAQITSTPAV</sequence>
<evidence type="ECO:0000259" key="2">
    <source>
        <dbReference type="Pfam" id="PF14691"/>
    </source>
</evidence>
<proteinExistence type="predicted"/>
<dbReference type="InterPro" id="IPR036188">
    <property type="entry name" value="FAD/NAD-bd_sf"/>
</dbReference>
<dbReference type="InterPro" id="IPR028261">
    <property type="entry name" value="DPD_II"/>
</dbReference>
<dbReference type="Pfam" id="PF07992">
    <property type="entry name" value="Pyr_redox_2"/>
    <property type="match status" value="1"/>
</dbReference>
<dbReference type="NCBIfam" id="TIGR01316">
    <property type="entry name" value="gltA"/>
    <property type="match status" value="1"/>
</dbReference>
<dbReference type="GO" id="GO:0051536">
    <property type="term" value="F:iron-sulfur cluster binding"/>
    <property type="evidence" value="ECO:0007669"/>
    <property type="project" value="InterPro"/>
</dbReference>
<dbReference type="EMBL" id="JACPNR010000009">
    <property type="protein sequence ID" value="MBI2678671.1"/>
    <property type="molecule type" value="Genomic_DNA"/>
</dbReference>
<reference evidence="3" key="1">
    <citation type="submission" date="2020-07" db="EMBL/GenBank/DDBJ databases">
        <title>Huge and variable diversity of episymbiotic CPR bacteria and DPANN archaea in groundwater ecosystems.</title>
        <authorList>
            <person name="He C.Y."/>
            <person name="Keren R."/>
            <person name="Whittaker M."/>
            <person name="Farag I.F."/>
            <person name="Doudna J."/>
            <person name="Cate J.H.D."/>
            <person name="Banfield J.F."/>
        </authorList>
    </citation>
    <scope>NUCLEOTIDE SEQUENCE</scope>
    <source>
        <strain evidence="3">NC_groundwater_580_Pr5_B-0.1um_64_19</strain>
    </source>
</reference>
<dbReference type="Proteomes" id="UP000779809">
    <property type="component" value="Unassembled WGS sequence"/>
</dbReference>
<dbReference type="GO" id="GO:0004355">
    <property type="term" value="F:glutamate synthase (NADPH) activity"/>
    <property type="evidence" value="ECO:0007669"/>
    <property type="project" value="UniProtKB-EC"/>
</dbReference>
<dbReference type="InterPro" id="IPR009051">
    <property type="entry name" value="Helical_ferredxn"/>
</dbReference>
<evidence type="ECO:0000259" key="1">
    <source>
        <dbReference type="Pfam" id="PF07992"/>
    </source>
</evidence>
<dbReference type="EC" id="1.4.1.13" evidence="3"/>
<dbReference type="PRINTS" id="PR00419">
    <property type="entry name" value="ADXRDTASE"/>
</dbReference>
<dbReference type="InterPro" id="IPR006004">
    <property type="entry name" value="SudA-like"/>
</dbReference>
<feature type="domain" description="Dihydroprymidine dehydrogenase" evidence="2">
    <location>
        <begin position="32"/>
        <end position="141"/>
    </location>
</feature>
<accession>A0A932A8K9</accession>
<dbReference type="PANTHER" id="PTHR42783">
    <property type="entry name" value="GLUTAMATE SYNTHASE [NADPH] SMALL CHAIN"/>
    <property type="match status" value="1"/>
</dbReference>
<dbReference type="AlphaFoldDB" id="A0A932A8K9"/>
<evidence type="ECO:0000313" key="3">
    <source>
        <dbReference type="EMBL" id="MBI2678671.1"/>
    </source>
</evidence>
<dbReference type="SUPFAM" id="SSF46548">
    <property type="entry name" value="alpha-helical ferredoxin"/>
    <property type="match status" value="1"/>
</dbReference>
<keyword evidence="3" id="KW-0560">Oxidoreductase</keyword>